<reference evidence="1 2" key="1">
    <citation type="journal article" date="2018" name="Sci. Rep.">
        <title>Genomic signatures of local adaptation to the degree of environmental predictability in rotifers.</title>
        <authorList>
            <person name="Franch-Gras L."/>
            <person name="Hahn C."/>
            <person name="Garcia-Roger E.M."/>
            <person name="Carmona M.J."/>
            <person name="Serra M."/>
            <person name="Gomez A."/>
        </authorList>
    </citation>
    <scope>NUCLEOTIDE SEQUENCE [LARGE SCALE GENOMIC DNA]</scope>
    <source>
        <strain evidence="1">HYR1</strain>
    </source>
</reference>
<sequence>MELFPFRRLLMIIKSSFMLNDLVALDAGVDKTRKENLNKIASELSKIVLCYLKSRRKIHNKNICYWYSELTNLSLRLLEVYK</sequence>
<proteinExistence type="predicted"/>
<name>A0A3M7PJG5_BRAPC</name>
<gene>
    <name evidence="1" type="ORF">BpHYR1_046250</name>
</gene>
<organism evidence="1 2">
    <name type="scientific">Brachionus plicatilis</name>
    <name type="common">Marine rotifer</name>
    <name type="synonym">Brachionus muelleri</name>
    <dbReference type="NCBI Taxonomy" id="10195"/>
    <lineage>
        <taxon>Eukaryota</taxon>
        <taxon>Metazoa</taxon>
        <taxon>Spiralia</taxon>
        <taxon>Gnathifera</taxon>
        <taxon>Rotifera</taxon>
        <taxon>Eurotatoria</taxon>
        <taxon>Monogononta</taxon>
        <taxon>Pseudotrocha</taxon>
        <taxon>Ploima</taxon>
        <taxon>Brachionidae</taxon>
        <taxon>Brachionus</taxon>
    </lineage>
</organism>
<dbReference type="Proteomes" id="UP000276133">
    <property type="component" value="Unassembled WGS sequence"/>
</dbReference>
<dbReference type="AlphaFoldDB" id="A0A3M7PJG5"/>
<protein>
    <submittedName>
        <fullName evidence="1">Uncharacterized protein</fullName>
    </submittedName>
</protein>
<evidence type="ECO:0000313" key="1">
    <source>
        <dbReference type="EMBL" id="RMZ99265.1"/>
    </source>
</evidence>
<evidence type="ECO:0000313" key="2">
    <source>
        <dbReference type="Proteomes" id="UP000276133"/>
    </source>
</evidence>
<accession>A0A3M7PJG5</accession>
<keyword evidence="2" id="KW-1185">Reference proteome</keyword>
<comment type="caution">
    <text evidence="1">The sequence shown here is derived from an EMBL/GenBank/DDBJ whole genome shotgun (WGS) entry which is preliminary data.</text>
</comment>
<dbReference type="EMBL" id="REGN01010320">
    <property type="protein sequence ID" value="RMZ99265.1"/>
    <property type="molecule type" value="Genomic_DNA"/>
</dbReference>